<feature type="compositionally biased region" description="Polar residues" evidence="1">
    <location>
        <begin position="338"/>
        <end position="348"/>
    </location>
</feature>
<dbReference type="Proteomes" id="UP000218231">
    <property type="component" value="Unassembled WGS sequence"/>
</dbReference>
<evidence type="ECO:0000313" key="2">
    <source>
        <dbReference type="EMBL" id="PAV86851.1"/>
    </source>
</evidence>
<reference evidence="2 3" key="1">
    <citation type="journal article" date="2017" name="Curr. Biol.">
        <title>Genome architecture and evolution of a unichromosomal asexual nematode.</title>
        <authorList>
            <person name="Fradin H."/>
            <person name="Zegar C."/>
            <person name="Gutwein M."/>
            <person name="Lucas J."/>
            <person name="Kovtun M."/>
            <person name="Corcoran D."/>
            <person name="Baugh L.R."/>
            <person name="Kiontke K."/>
            <person name="Gunsalus K."/>
            <person name="Fitch D.H."/>
            <person name="Piano F."/>
        </authorList>
    </citation>
    <scope>NUCLEOTIDE SEQUENCE [LARGE SCALE GENOMIC DNA]</scope>
    <source>
        <strain evidence="2">PF1309</strain>
    </source>
</reference>
<dbReference type="AlphaFoldDB" id="A0A2A2LKT1"/>
<feature type="compositionally biased region" description="Polar residues" evidence="1">
    <location>
        <begin position="46"/>
        <end position="78"/>
    </location>
</feature>
<feature type="compositionally biased region" description="Low complexity" evidence="1">
    <location>
        <begin position="17"/>
        <end position="31"/>
    </location>
</feature>
<organism evidence="2 3">
    <name type="scientific">Diploscapter pachys</name>
    <dbReference type="NCBI Taxonomy" id="2018661"/>
    <lineage>
        <taxon>Eukaryota</taxon>
        <taxon>Metazoa</taxon>
        <taxon>Ecdysozoa</taxon>
        <taxon>Nematoda</taxon>
        <taxon>Chromadorea</taxon>
        <taxon>Rhabditida</taxon>
        <taxon>Rhabditina</taxon>
        <taxon>Rhabditomorpha</taxon>
        <taxon>Rhabditoidea</taxon>
        <taxon>Rhabditidae</taxon>
        <taxon>Diploscapter</taxon>
    </lineage>
</organism>
<accession>A0A2A2LKT1</accession>
<feature type="compositionally biased region" description="Basic and acidic residues" evidence="1">
    <location>
        <begin position="152"/>
        <end position="178"/>
    </location>
</feature>
<sequence length="402" mass="44411">MAESKRIRDTMGDDVGSAYSASRASRRGSLSQTSGDELPSYKRPSLSISSSYKARQGSTDTSASYTPSTRFTTYSYSRPDTLYRPSTAFMSRSYSPIRSPIDLFSGVPMDHSLPTVPVTKKENEPGPGKSTTNEKKLPPPDESEITSSEDEEQRKKREETMKPKKLDEKGGKDRASQERKKRSSRERTSRRNSRNSSKDLHSSSSEEESRLQSRDSSRQRRRRRKKDPSRDRSESSALPPKAGSKMSKSMSTSMVDSTTSSIHSAIQTGIAELSNLVAKLSDAGSVLPSTREEPPQSPKAVQETPLSPHLSRSSSKHGVVKNQIIKSPSLVEVMGVSKSESNSKLCSTKTDESSIPEDSQHDAVAHFRKQFKTKIKPLAPVPGVWTTGHNDEFISKNKAFMS</sequence>
<evidence type="ECO:0000313" key="3">
    <source>
        <dbReference type="Proteomes" id="UP000218231"/>
    </source>
</evidence>
<feature type="region of interest" description="Disordered" evidence="1">
    <location>
        <begin position="1"/>
        <end position="262"/>
    </location>
</feature>
<gene>
    <name evidence="2" type="ORF">WR25_13168</name>
</gene>
<protein>
    <submittedName>
        <fullName evidence="2">Uncharacterized protein</fullName>
    </submittedName>
</protein>
<proteinExistence type="predicted"/>
<feature type="compositionally biased region" description="Basic and acidic residues" evidence="1">
    <location>
        <begin position="207"/>
        <end position="218"/>
    </location>
</feature>
<feature type="compositionally biased region" description="Low complexity" evidence="1">
    <location>
        <begin position="244"/>
        <end position="261"/>
    </location>
</feature>
<name>A0A2A2LKT1_9BILA</name>
<comment type="caution">
    <text evidence="2">The sequence shown here is derived from an EMBL/GenBank/DDBJ whole genome shotgun (WGS) entry which is preliminary data.</text>
</comment>
<feature type="region of interest" description="Disordered" evidence="1">
    <location>
        <begin position="285"/>
        <end position="323"/>
    </location>
</feature>
<evidence type="ECO:0000256" key="1">
    <source>
        <dbReference type="SAM" id="MobiDB-lite"/>
    </source>
</evidence>
<feature type="compositionally biased region" description="Basic residues" evidence="1">
    <location>
        <begin position="179"/>
        <end position="193"/>
    </location>
</feature>
<keyword evidence="3" id="KW-1185">Reference proteome</keyword>
<feature type="compositionally biased region" description="Acidic residues" evidence="1">
    <location>
        <begin position="141"/>
        <end position="151"/>
    </location>
</feature>
<feature type="compositionally biased region" description="Basic and acidic residues" evidence="1">
    <location>
        <begin position="1"/>
        <end position="11"/>
    </location>
</feature>
<feature type="region of interest" description="Disordered" evidence="1">
    <location>
        <begin position="336"/>
        <end position="360"/>
    </location>
</feature>
<dbReference type="EMBL" id="LIAE01006625">
    <property type="protein sequence ID" value="PAV86851.1"/>
    <property type="molecule type" value="Genomic_DNA"/>
</dbReference>